<feature type="region of interest" description="Disordered" evidence="1">
    <location>
        <begin position="105"/>
        <end position="153"/>
    </location>
</feature>
<dbReference type="eggNOG" id="ENOG502RE8K">
    <property type="taxonomic scope" value="Eukaryota"/>
</dbReference>
<dbReference type="RefSeq" id="XP_007879045.1">
    <property type="nucleotide sequence ID" value="XM_007880854.1"/>
</dbReference>
<accession>A0A061H8W7</accession>
<evidence type="ECO:0000313" key="3">
    <source>
        <dbReference type="Proteomes" id="UP000053664"/>
    </source>
</evidence>
<proteinExistence type="predicted"/>
<dbReference type="HOGENOM" id="CLU_1403001_0_0_1"/>
<protein>
    <recommendedName>
        <fullName evidence="4">C2H2-type domain-containing protein</fullName>
    </recommendedName>
</protein>
<sequence>MRAAHTRTDQSALSLTHAAAVERPISMERSPSDTTEHASRAALGLLTGSLGGYRPELAQRPRRGDTAPPTCAGAPATTSTSLRRAESATLRLEVLEQNGKRRTWYRGSNGQFASGSRPTPLNELDGSSAGAASGRGGAGREGPTQPLRRIRKRRKGDEIDRKYICDFAGCDKAYGTLNRRCRARRRLVAASIPP</sequence>
<name>A0A061H8W7_9BASI</name>
<dbReference type="AlphaFoldDB" id="A0A061H8W7"/>
<dbReference type="EMBL" id="KE361632">
    <property type="protein sequence ID" value="EPQ29048.1"/>
    <property type="molecule type" value="Genomic_DNA"/>
</dbReference>
<dbReference type="KEGG" id="pfp:PFL1_03337"/>
<feature type="compositionally biased region" description="Basic and acidic residues" evidence="1">
    <location>
        <begin position="30"/>
        <end position="39"/>
    </location>
</feature>
<feature type="compositionally biased region" description="Polar residues" evidence="1">
    <location>
        <begin position="106"/>
        <end position="119"/>
    </location>
</feature>
<dbReference type="Proteomes" id="UP000053664">
    <property type="component" value="Unassembled WGS sequence"/>
</dbReference>
<evidence type="ECO:0008006" key="4">
    <source>
        <dbReference type="Google" id="ProtNLM"/>
    </source>
</evidence>
<organism evidence="2 3">
    <name type="scientific">Pseudozyma flocculosa PF-1</name>
    <dbReference type="NCBI Taxonomy" id="1277687"/>
    <lineage>
        <taxon>Eukaryota</taxon>
        <taxon>Fungi</taxon>
        <taxon>Dikarya</taxon>
        <taxon>Basidiomycota</taxon>
        <taxon>Ustilaginomycotina</taxon>
        <taxon>Ustilaginomycetes</taxon>
        <taxon>Ustilaginales</taxon>
        <taxon>Ustilaginaceae</taxon>
        <taxon>Pseudozyma</taxon>
    </lineage>
</organism>
<reference evidence="2 3" key="1">
    <citation type="journal article" date="2013" name="Plant Cell">
        <title>The transition from a phytopathogenic smut ancestor to an anamorphic biocontrol agent deciphered by comparative whole-genome analysis.</title>
        <authorList>
            <person name="Lefebvre F."/>
            <person name="Joly D.L."/>
            <person name="Labbe C."/>
            <person name="Teichmann B."/>
            <person name="Linning R."/>
            <person name="Belzile F."/>
            <person name="Bakkeren G."/>
            <person name="Belanger R.R."/>
        </authorList>
    </citation>
    <scope>NUCLEOTIDE SEQUENCE [LARGE SCALE GENOMIC DNA]</scope>
    <source>
        <strain evidence="2 3">PF-1</strain>
    </source>
</reference>
<feature type="compositionally biased region" description="Low complexity" evidence="1">
    <location>
        <begin position="66"/>
        <end position="78"/>
    </location>
</feature>
<evidence type="ECO:0000313" key="2">
    <source>
        <dbReference type="EMBL" id="EPQ29048.1"/>
    </source>
</evidence>
<gene>
    <name evidence="2" type="ORF">PFL1_03337</name>
</gene>
<dbReference type="OrthoDB" id="1939603at2759"/>
<dbReference type="GeneID" id="19317447"/>
<evidence type="ECO:0000256" key="1">
    <source>
        <dbReference type="SAM" id="MobiDB-lite"/>
    </source>
</evidence>
<feature type="region of interest" description="Disordered" evidence="1">
    <location>
        <begin position="1"/>
        <end position="84"/>
    </location>
</feature>